<gene>
    <name evidence="9" type="ORF">VF724_06555</name>
</gene>
<reference evidence="9" key="1">
    <citation type="submission" date="2023-12" db="EMBL/GenBank/DDBJ databases">
        <title>Fervidustalea candida gen. nov., sp. nov., a novel member of the family Paenibacillaceae isolated from a geothermal area.</title>
        <authorList>
            <person name="Li W.-J."/>
            <person name="Jiao J.-Y."/>
            <person name="Chen Y."/>
        </authorList>
    </citation>
    <scope>NUCLEOTIDE SEQUENCE</scope>
    <source>
        <strain evidence="9">SYSU GA230002</strain>
    </source>
</reference>
<evidence type="ECO:0000256" key="3">
    <source>
        <dbReference type="ARBA" id="ARBA00022448"/>
    </source>
</evidence>
<feature type="transmembrane region" description="Helical" evidence="8">
    <location>
        <begin position="142"/>
        <end position="166"/>
    </location>
</feature>
<name>A0ABU5ZFP1_9BACL</name>
<sequence length="331" mass="36062">MKTKNGTRQIDLLNQLFFLPGKNLSLTIPVTILCGLLIGNAFDTQFLKSGILIGTFFMIFPTMIGFRLRSAFDLSHGKVVLLSLLINFLAIPLIAALMGGALFTSPELFAGLAISALLPTSGMTISWTMLSKGNVEAAVKMTALSLIVGSLAAPVYLKWMIGSAIVFDMLQIFQTILVIVFLPMLAGQAATVFLLKRYGKETFAKQIKPILPAVSTWAMIFVIFSSISMKAPIFSNHPEQILYILIIVVFFYGLNFLISTFIGRWLLERRDALALVYGTALRNLSIALGIAVAAFGPSAALTVTLSFIVQVQFAAWFGKAADRFHFFGKGA</sequence>
<dbReference type="Proteomes" id="UP001310386">
    <property type="component" value="Unassembled WGS sequence"/>
</dbReference>
<feature type="transmembrane region" description="Helical" evidence="8">
    <location>
        <begin position="109"/>
        <end position="130"/>
    </location>
</feature>
<keyword evidence="6 8" id="KW-1133">Transmembrane helix</keyword>
<keyword evidence="7 8" id="KW-0472">Membrane</keyword>
<keyword evidence="4" id="KW-1003">Cell membrane</keyword>
<keyword evidence="3" id="KW-0813">Transport</keyword>
<proteinExistence type="inferred from homology"/>
<feature type="transmembrane region" description="Helical" evidence="8">
    <location>
        <begin position="12"/>
        <end position="38"/>
    </location>
</feature>
<organism evidence="9 10">
    <name type="scientific">Ferviditalea candida</name>
    <dbReference type="NCBI Taxonomy" id="3108399"/>
    <lineage>
        <taxon>Bacteria</taxon>
        <taxon>Bacillati</taxon>
        <taxon>Bacillota</taxon>
        <taxon>Bacilli</taxon>
        <taxon>Bacillales</taxon>
        <taxon>Paenibacillaceae</taxon>
        <taxon>Ferviditalea</taxon>
    </lineage>
</organism>
<feature type="transmembrane region" description="Helical" evidence="8">
    <location>
        <begin position="172"/>
        <end position="195"/>
    </location>
</feature>
<comment type="subcellular location">
    <subcellularLocation>
        <location evidence="1">Cell membrane</location>
        <topology evidence="1">Multi-pass membrane protein</topology>
    </subcellularLocation>
</comment>
<keyword evidence="5 8" id="KW-0812">Transmembrane</keyword>
<dbReference type="InterPro" id="IPR002657">
    <property type="entry name" value="BilAc:Na_symport/Acr3"/>
</dbReference>
<dbReference type="InterPro" id="IPR004706">
    <property type="entry name" value="Arsenical-R_Acr3"/>
</dbReference>
<dbReference type="PANTHER" id="PTHR43057:SF1">
    <property type="entry name" value="ARSENICAL-RESISTANCE PROTEIN 3"/>
    <property type="match status" value="1"/>
</dbReference>
<dbReference type="Gene3D" id="1.20.1530.20">
    <property type="match status" value="1"/>
</dbReference>
<feature type="transmembrane region" description="Helical" evidence="8">
    <location>
        <begin position="80"/>
        <end position="103"/>
    </location>
</feature>
<dbReference type="EMBL" id="JAYJLD010000007">
    <property type="protein sequence ID" value="MEB3101322.1"/>
    <property type="molecule type" value="Genomic_DNA"/>
</dbReference>
<evidence type="ECO:0000256" key="2">
    <source>
        <dbReference type="ARBA" id="ARBA00010110"/>
    </source>
</evidence>
<feature type="transmembrane region" description="Helical" evidence="8">
    <location>
        <begin position="207"/>
        <end position="229"/>
    </location>
</feature>
<evidence type="ECO:0000256" key="5">
    <source>
        <dbReference type="ARBA" id="ARBA00022692"/>
    </source>
</evidence>
<feature type="transmembrane region" description="Helical" evidence="8">
    <location>
        <begin position="50"/>
        <end position="68"/>
    </location>
</feature>
<protein>
    <submittedName>
        <fullName evidence="9">Arsenic resistance protein</fullName>
    </submittedName>
</protein>
<evidence type="ECO:0000256" key="6">
    <source>
        <dbReference type="ARBA" id="ARBA00022989"/>
    </source>
</evidence>
<evidence type="ECO:0000313" key="9">
    <source>
        <dbReference type="EMBL" id="MEB3101322.1"/>
    </source>
</evidence>
<dbReference type="PANTHER" id="PTHR43057">
    <property type="entry name" value="ARSENITE EFFLUX TRANSPORTER"/>
    <property type="match status" value="1"/>
</dbReference>
<evidence type="ECO:0000256" key="7">
    <source>
        <dbReference type="ARBA" id="ARBA00023136"/>
    </source>
</evidence>
<feature type="transmembrane region" description="Helical" evidence="8">
    <location>
        <begin position="241"/>
        <end position="262"/>
    </location>
</feature>
<dbReference type="Pfam" id="PF01758">
    <property type="entry name" value="SBF"/>
    <property type="match status" value="1"/>
</dbReference>
<dbReference type="InterPro" id="IPR038770">
    <property type="entry name" value="Na+/solute_symporter_sf"/>
</dbReference>
<evidence type="ECO:0000256" key="1">
    <source>
        <dbReference type="ARBA" id="ARBA00004651"/>
    </source>
</evidence>
<evidence type="ECO:0000256" key="4">
    <source>
        <dbReference type="ARBA" id="ARBA00022475"/>
    </source>
</evidence>
<comment type="similarity">
    <text evidence="2">Belongs to the arsenical resistance-3 (ACR3) (TC 2.A.59) family.</text>
</comment>
<dbReference type="RefSeq" id="WP_371753439.1">
    <property type="nucleotide sequence ID" value="NZ_JAYJLD010000007.1"/>
</dbReference>
<comment type="caution">
    <text evidence="9">The sequence shown here is derived from an EMBL/GenBank/DDBJ whole genome shotgun (WGS) entry which is preliminary data.</text>
</comment>
<keyword evidence="10" id="KW-1185">Reference proteome</keyword>
<evidence type="ECO:0000313" key="10">
    <source>
        <dbReference type="Proteomes" id="UP001310386"/>
    </source>
</evidence>
<evidence type="ECO:0000256" key="8">
    <source>
        <dbReference type="SAM" id="Phobius"/>
    </source>
</evidence>
<accession>A0ABU5ZFP1</accession>